<dbReference type="EMBL" id="CP002403">
    <property type="protein sequence ID" value="ADU23505.1"/>
    <property type="molecule type" value="Genomic_DNA"/>
</dbReference>
<dbReference type="AlphaFoldDB" id="E6UEB5"/>
<dbReference type="KEGG" id="ral:Rumal_3040"/>
<evidence type="ECO:0000313" key="2">
    <source>
        <dbReference type="EMBL" id="ADU23505.1"/>
    </source>
</evidence>
<feature type="transmembrane region" description="Helical" evidence="1">
    <location>
        <begin position="7"/>
        <end position="29"/>
    </location>
</feature>
<dbReference type="Proteomes" id="UP000006919">
    <property type="component" value="Chromosome"/>
</dbReference>
<keyword evidence="1" id="KW-1133">Transmembrane helix</keyword>
<protein>
    <submittedName>
        <fullName evidence="2">Uncharacterized protein</fullName>
    </submittedName>
</protein>
<gene>
    <name evidence="2" type="ordered locus">Rumal_3040</name>
</gene>
<dbReference type="HOGENOM" id="CLU_1926041_0_0_9"/>
<evidence type="ECO:0000313" key="3">
    <source>
        <dbReference type="Proteomes" id="UP000006919"/>
    </source>
</evidence>
<accession>E6UEB5</accession>
<feature type="transmembrane region" description="Helical" evidence="1">
    <location>
        <begin position="35"/>
        <end position="59"/>
    </location>
</feature>
<dbReference type="PROSITE" id="PS51257">
    <property type="entry name" value="PROKAR_LIPOPROTEIN"/>
    <property type="match status" value="1"/>
</dbReference>
<feature type="transmembrane region" description="Helical" evidence="1">
    <location>
        <begin position="80"/>
        <end position="102"/>
    </location>
</feature>
<dbReference type="eggNOG" id="ENOG5032KYQ">
    <property type="taxonomic scope" value="Bacteria"/>
</dbReference>
<organism evidence="2 3">
    <name type="scientific">Ruminococcus albus (strain ATCC 27210 / DSM 20455 / JCM 14654 / NCDO 2250 / 7)</name>
    <dbReference type="NCBI Taxonomy" id="697329"/>
    <lineage>
        <taxon>Bacteria</taxon>
        <taxon>Bacillati</taxon>
        <taxon>Bacillota</taxon>
        <taxon>Clostridia</taxon>
        <taxon>Eubacteriales</taxon>
        <taxon>Oscillospiraceae</taxon>
        <taxon>Ruminococcus</taxon>
    </lineage>
</organism>
<reference evidence="2 3" key="1">
    <citation type="journal article" date="2011" name="J. Bacteriol.">
        <title>Complete genome of the cellulolytic ruminal bacterium Ruminococcus albus 7.</title>
        <authorList>
            <person name="Suen G."/>
            <person name="Stevenson D.M."/>
            <person name="Bruce D.C."/>
            <person name="Chertkov O."/>
            <person name="Copeland A."/>
            <person name="Cheng J.F."/>
            <person name="Detter C."/>
            <person name="Detter J.C."/>
            <person name="Goodwin L.A."/>
            <person name="Han C.S."/>
            <person name="Hauser L.J."/>
            <person name="Ivanova N.N."/>
            <person name="Kyrpides N.C."/>
            <person name="Land M.L."/>
            <person name="Lapidus A."/>
            <person name="Lucas S."/>
            <person name="Ovchinnikova G."/>
            <person name="Pitluck S."/>
            <person name="Tapia R."/>
            <person name="Woyke T."/>
            <person name="Boyum J."/>
            <person name="Mead D."/>
            <person name="Weimer P.J."/>
        </authorList>
    </citation>
    <scope>NUCLEOTIDE SEQUENCE [LARGE SCALE GENOMIC DNA]</scope>
    <source>
        <strain evidence="3">ATCC 27210 / DSM 20455 / JCM 14654 / NCDO 2250 / 7</strain>
    </source>
</reference>
<dbReference type="STRING" id="697329.Rumal_3040"/>
<name>E6UEB5_RUMA7</name>
<sequence length="131" mass="14614" precursor="true">MNKRSFALICYFVSILACLGAAAVSFLAFRNTITYTFGFLLFVPIWIIAYWFLGFFNALAREKDGRKTRFLIKKSLTRGLSTAANILSVLLLCFWVYAYIFMVLPASRADSKAKAGTQQAASWSAAGDKIN</sequence>
<keyword evidence="1" id="KW-0812">Transmembrane</keyword>
<dbReference type="RefSeq" id="WP_013499614.1">
    <property type="nucleotide sequence ID" value="NC_014833.1"/>
</dbReference>
<keyword evidence="1" id="KW-0472">Membrane</keyword>
<evidence type="ECO:0000256" key="1">
    <source>
        <dbReference type="SAM" id="Phobius"/>
    </source>
</evidence>
<dbReference type="OrthoDB" id="1821833at2"/>
<proteinExistence type="predicted"/>